<accession>A0ABR3QWF2</accession>
<gene>
    <name evidence="2" type="ORF">SLS59_008088</name>
</gene>
<dbReference type="EMBL" id="JAKIXB020000030">
    <property type="protein sequence ID" value="KAL1596097.1"/>
    <property type="molecule type" value="Genomic_DNA"/>
</dbReference>
<organism evidence="2 3">
    <name type="scientific">Nothophoma quercina</name>
    <dbReference type="NCBI Taxonomy" id="749835"/>
    <lineage>
        <taxon>Eukaryota</taxon>
        <taxon>Fungi</taxon>
        <taxon>Dikarya</taxon>
        <taxon>Ascomycota</taxon>
        <taxon>Pezizomycotina</taxon>
        <taxon>Dothideomycetes</taxon>
        <taxon>Pleosporomycetidae</taxon>
        <taxon>Pleosporales</taxon>
        <taxon>Pleosporineae</taxon>
        <taxon>Didymellaceae</taxon>
        <taxon>Nothophoma</taxon>
    </lineage>
</organism>
<comment type="caution">
    <text evidence="2">The sequence shown here is derived from an EMBL/GenBank/DDBJ whole genome shotgun (WGS) entry which is preliminary data.</text>
</comment>
<sequence>MVEWILFIAAIKVNERLNDEYFQYKNAGPDRPVYVDYPPFVTRGRDAVGGAVLITWLVPLAYDTFFVPTTFIWACYQGHCTVGILCISIFAFPMWIICGSINTLIHLAARESTWNPSFNSLFGFATALQILLGAVWSFVMIAAARKVNNERKEKWMTEGVARALRRPEEHHMQDLPPYQV</sequence>
<feature type="transmembrane region" description="Helical" evidence="1">
    <location>
        <begin position="121"/>
        <end position="144"/>
    </location>
</feature>
<name>A0ABR3QWF2_9PLEO</name>
<dbReference type="Proteomes" id="UP001521222">
    <property type="component" value="Unassembled WGS sequence"/>
</dbReference>
<evidence type="ECO:0000313" key="3">
    <source>
        <dbReference type="Proteomes" id="UP001521222"/>
    </source>
</evidence>
<proteinExistence type="predicted"/>
<feature type="transmembrane region" description="Helical" evidence="1">
    <location>
        <begin position="47"/>
        <end position="75"/>
    </location>
</feature>
<evidence type="ECO:0000313" key="2">
    <source>
        <dbReference type="EMBL" id="KAL1596097.1"/>
    </source>
</evidence>
<reference evidence="2 3" key="1">
    <citation type="submission" date="2024-02" db="EMBL/GenBank/DDBJ databases">
        <title>De novo assembly and annotation of 12 fungi associated with fruit tree decline syndrome in Ontario, Canada.</title>
        <authorList>
            <person name="Sulman M."/>
            <person name="Ellouze W."/>
            <person name="Ilyukhin E."/>
        </authorList>
    </citation>
    <scope>NUCLEOTIDE SEQUENCE [LARGE SCALE GENOMIC DNA]</scope>
    <source>
        <strain evidence="2 3">M97-236</strain>
    </source>
</reference>
<keyword evidence="3" id="KW-1185">Reference proteome</keyword>
<evidence type="ECO:0000256" key="1">
    <source>
        <dbReference type="SAM" id="Phobius"/>
    </source>
</evidence>
<keyword evidence="1" id="KW-0812">Transmembrane</keyword>
<keyword evidence="1" id="KW-1133">Transmembrane helix</keyword>
<feature type="transmembrane region" description="Helical" evidence="1">
    <location>
        <begin position="82"/>
        <end position="109"/>
    </location>
</feature>
<protein>
    <submittedName>
        <fullName evidence="2">Uncharacterized protein</fullName>
    </submittedName>
</protein>
<keyword evidence="1" id="KW-0472">Membrane</keyword>